<dbReference type="EMBL" id="BSXS01011547">
    <property type="protein sequence ID" value="GMF00768.1"/>
    <property type="molecule type" value="Genomic_DNA"/>
</dbReference>
<accession>A0ACB5U3L1</accession>
<dbReference type="Proteomes" id="UP001165064">
    <property type="component" value="Unassembled WGS sequence"/>
</dbReference>
<proteinExistence type="predicted"/>
<evidence type="ECO:0000313" key="1">
    <source>
        <dbReference type="EMBL" id="GMF00768.1"/>
    </source>
</evidence>
<name>A0ACB5U3L1_AMBMO</name>
<comment type="caution">
    <text evidence="1">The sequence shown here is derived from an EMBL/GenBank/DDBJ whole genome shotgun (WGS) entry which is preliminary data.</text>
</comment>
<evidence type="ECO:0000313" key="2">
    <source>
        <dbReference type="Proteomes" id="UP001165064"/>
    </source>
</evidence>
<keyword evidence="2" id="KW-1185">Reference proteome</keyword>
<organism evidence="1 2">
    <name type="scientific">Ambrosiozyma monospora</name>
    <name type="common">Yeast</name>
    <name type="synonym">Endomycopsis monosporus</name>
    <dbReference type="NCBI Taxonomy" id="43982"/>
    <lineage>
        <taxon>Eukaryota</taxon>
        <taxon>Fungi</taxon>
        <taxon>Dikarya</taxon>
        <taxon>Ascomycota</taxon>
        <taxon>Saccharomycotina</taxon>
        <taxon>Pichiomycetes</taxon>
        <taxon>Pichiales</taxon>
        <taxon>Pichiaceae</taxon>
        <taxon>Ambrosiozyma</taxon>
    </lineage>
</organism>
<gene>
    <name evidence="1" type="ORF">Amon02_001108700</name>
</gene>
<protein>
    <submittedName>
        <fullName evidence="1">Unnamed protein product</fullName>
    </submittedName>
</protein>
<reference evidence="1" key="1">
    <citation type="submission" date="2023-04" db="EMBL/GenBank/DDBJ databases">
        <title>Ambrosiozyma monospora NBRC 10751.</title>
        <authorList>
            <person name="Ichikawa N."/>
            <person name="Sato H."/>
            <person name="Tonouchi N."/>
        </authorList>
    </citation>
    <scope>NUCLEOTIDE SEQUENCE</scope>
    <source>
        <strain evidence="1">NBRC 10751</strain>
    </source>
</reference>
<sequence>MDWNCYEDFEYEFRDLTFKGSSDAPLQSIPYLNQNPLVDSLKWRAITDNTMLASAAEVIITIHKSMVFDQSPTPLNNNDSTHDPCLTFSKISSHSIKIFANDLKVTHGFENWHSMKKLELHCCSISSDFSDMSFLRYLSLDHCGISPRCFNSLPDSITSLRLTWLRLIGSQHLRLPKHLQEWKFRGSTIPPIDNTNELNQLSHVVIAPDPWANSYVIPEEESVKRILLELRTPISIGFK</sequence>